<gene>
    <name evidence="1" type="ORF">WMSIL1_LOCUS14524</name>
</gene>
<dbReference type="Proteomes" id="UP000321570">
    <property type="component" value="Unassembled WGS sequence"/>
</dbReference>
<dbReference type="EMBL" id="CABIJS010000708">
    <property type="protein sequence ID" value="VUZ56875.1"/>
    <property type="molecule type" value="Genomic_DNA"/>
</dbReference>
<reference evidence="1 2" key="1">
    <citation type="submission" date="2019-07" db="EMBL/GenBank/DDBJ databases">
        <authorList>
            <person name="Jastrzebski P J."/>
            <person name="Paukszto L."/>
            <person name="Jastrzebski P J."/>
        </authorList>
    </citation>
    <scope>NUCLEOTIDE SEQUENCE [LARGE SCALE GENOMIC DNA]</scope>
    <source>
        <strain evidence="1 2">WMS-il1</strain>
    </source>
</reference>
<feature type="non-terminal residue" evidence="1">
    <location>
        <position position="81"/>
    </location>
</feature>
<name>A0A564ZBJ2_HYMDI</name>
<dbReference type="AlphaFoldDB" id="A0A564ZBJ2"/>
<keyword evidence="2" id="KW-1185">Reference proteome</keyword>
<protein>
    <submittedName>
        <fullName evidence="1">Uncharacterized protein</fullName>
    </submittedName>
</protein>
<proteinExistence type="predicted"/>
<accession>A0A564ZBJ2</accession>
<organism evidence="1 2">
    <name type="scientific">Hymenolepis diminuta</name>
    <name type="common">Rat tapeworm</name>
    <dbReference type="NCBI Taxonomy" id="6216"/>
    <lineage>
        <taxon>Eukaryota</taxon>
        <taxon>Metazoa</taxon>
        <taxon>Spiralia</taxon>
        <taxon>Lophotrochozoa</taxon>
        <taxon>Platyhelminthes</taxon>
        <taxon>Cestoda</taxon>
        <taxon>Eucestoda</taxon>
        <taxon>Cyclophyllidea</taxon>
        <taxon>Hymenolepididae</taxon>
        <taxon>Hymenolepis</taxon>
    </lineage>
</organism>
<evidence type="ECO:0000313" key="2">
    <source>
        <dbReference type="Proteomes" id="UP000321570"/>
    </source>
</evidence>
<sequence length="81" mass="9662">MIIWSQQDSQPSYTEWRLDKLQKEFNELSFRMDKAEKQLSSALRSVKKICEFMQKVASTSELKAESEDNDYKTRYFRPSIS</sequence>
<evidence type="ECO:0000313" key="1">
    <source>
        <dbReference type="EMBL" id="VUZ56875.1"/>
    </source>
</evidence>